<feature type="transmembrane region" description="Helical" evidence="1">
    <location>
        <begin position="6"/>
        <end position="24"/>
    </location>
</feature>
<feature type="transmembrane region" description="Helical" evidence="1">
    <location>
        <begin position="73"/>
        <end position="95"/>
    </location>
</feature>
<evidence type="ECO:0000313" key="2">
    <source>
        <dbReference type="EMBL" id="QMT03681.1"/>
    </source>
</evidence>
<feature type="transmembrane region" description="Helical" evidence="1">
    <location>
        <begin position="164"/>
        <end position="182"/>
    </location>
</feature>
<proteinExistence type="predicted"/>
<keyword evidence="1" id="KW-1133">Transmembrane helix</keyword>
<dbReference type="Proteomes" id="UP000515663">
    <property type="component" value="Chromosome"/>
</dbReference>
<sequence length="420" mass="46922">MGFRFLFLYTALFCLIFAQITFVYTGILGTLLPDDAIIWQMTALAPALSWVGHNVFGVDATLRMDSGSGDQTAIWILMFCILVAAAALTAVWSFLDRNRPGYTRLSAWWMTFLRLCLGGQMLFYGFAKLIPSQMPPPSLSALLQPYGEFSPASVLWLQVGSSPVYEMLLGGVEVLGGILLFWTRTTTLGVLVSFVAMVQVFILNMTFDVPVKILSAHLVLLSLILLAPQFKNLFAMFVLERPASAPVTPRLFDTPERNRWSTRVQILLGVWVVLGTAQISWSGWHEYGSAAPKTELYGIWEVRQFSLDGREVPPLTTDQDRWRRVVFEVPGAVTVQQMNADLVTRPAVVDVDRGIIELPAPESAEPAASLRFERPAEDRLVLSGSLDGQQALIVLDRFDENSLPLLGRGFHWVQEEPYFR</sequence>
<dbReference type="KEGG" id="gji:H1R19_01390"/>
<feature type="transmembrane region" description="Helical" evidence="1">
    <location>
        <begin position="260"/>
        <end position="284"/>
    </location>
</feature>
<dbReference type="EMBL" id="CP059491">
    <property type="protein sequence ID" value="QMT03681.1"/>
    <property type="molecule type" value="Genomic_DNA"/>
</dbReference>
<reference evidence="3" key="1">
    <citation type="submission" date="2020-07" db="EMBL/GenBank/DDBJ databases">
        <title>novel species isolated from the respiratory tract of Marmot.</title>
        <authorList>
            <person name="Zhang G."/>
        </authorList>
    </citation>
    <scope>NUCLEOTIDE SEQUENCE [LARGE SCALE GENOMIC DNA]</scope>
    <source>
        <strain evidence="3">686</strain>
    </source>
</reference>
<evidence type="ECO:0000256" key="1">
    <source>
        <dbReference type="SAM" id="Phobius"/>
    </source>
</evidence>
<feature type="transmembrane region" description="Helical" evidence="1">
    <location>
        <begin position="107"/>
        <end position="127"/>
    </location>
</feature>
<name>A0A7D7LWX3_9ACTN</name>
<keyword evidence="1" id="KW-0812">Transmembrane</keyword>
<organism evidence="2 3">
    <name type="scientific">Gordonia jinghuaiqii</name>
    <dbReference type="NCBI Taxonomy" id="2758710"/>
    <lineage>
        <taxon>Bacteria</taxon>
        <taxon>Bacillati</taxon>
        <taxon>Actinomycetota</taxon>
        <taxon>Actinomycetes</taxon>
        <taxon>Mycobacteriales</taxon>
        <taxon>Gordoniaceae</taxon>
        <taxon>Gordonia</taxon>
    </lineage>
</organism>
<evidence type="ECO:0000313" key="3">
    <source>
        <dbReference type="Proteomes" id="UP000515663"/>
    </source>
</evidence>
<accession>A0A7D7LWX3</accession>
<feature type="transmembrane region" description="Helical" evidence="1">
    <location>
        <begin position="213"/>
        <end position="239"/>
    </location>
</feature>
<dbReference type="AlphaFoldDB" id="A0A7D7LWX3"/>
<keyword evidence="3" id="KW-1185">Reference proteome</keyword>
<protein>
    <submittedName>
        <fullName evidence="2">DoxX family protein</fullName>
    </submittedName>
</protein>
<gene>
    <name evidence="2" type="ORF">H1R19_01390</name>
</gene>
<keyword evidence="1" id="KW-0472">Membrane</keyword>
<feature type="transmembrane region" description="Helical" evidence="1">
    <location>
        <begin position="189"/>
        <end position="207"/>
    </location>
</feature>